<protein>
    <submittedName>
        <fullName evidence="2">Protein phosphatase 2C domain-containing protein</fullName>
    </submittedName>
</protein>
<organism evidence="2 3">
    <name type="scientific">Nonomuraea zeae</name>
    <dbReference type="NCBI Taxonomy" id="1642303"/>
    <lineage>
        <taxon>Bacteria</taxon>
        <taxon>Bacillati</taxon>
        <taxon>Actinomycetota</taxon>
        <taxon>Actinomycetes</taxon>
        <taxon>Streptosporangiales</taxon>
        <taxon>Streptosporangiaceae</taxon>
        <taxon>Nonomuraea</taxon>
    </lineage>
</organism>
<name>A0A5S4GF56_9ACTN</name>
<evidence type="ECO:0000259" key="1">
    <source>
        <dbReference type="Pfam" id="PF13672"/>
    </source>
</evidence>
<dbReference type="SUPFAM" id="SSF81606">
    <property type="entry name" value="PP2C-like"/>
    <property type="match status" value="1"/>
</dbReference>
<reference evidence="2 3" key="1">
    <citation type="submission" date="2019-05" db="EMBL/GenBank/DDBJ databases">
        <title>Draft genome sequence of Nonomuraea zeae DSM 100528.</title>
        <authorList>
            <person name="Saricaoglu S."/>
            <person name="Isik K."/>
        </authorList>
    </citation>
    <scope>NUCLEOTIDE SEQUENCE [LARGE SCALE GENOMIC DNA]</scope>
    <source>
        <strain evidence="2 3">DSM 100528</strain>
    </source>
</reference>
<keyword evidence="3" id="KW-1185">Reference proteome</keyword>
<dbReference type="Proteomes" id="UP000306628">
    <property type="component" value="Unassembled WGS sequence"/>
</dbReference>
<dbReference type="InterPro" id="IPR001932">
    <property type="entry name" value="PPM-type_phosphatase-like_dom"/>
</dbReference>
<dbReference type="Gene3D" id="3.60.40.10">
    <property type="entry name" value="PPM-type phosphatase domain"/>
    <property type="match status" value="1"/>
</dbReference>
<dbReference type="InterPro" id="IPR036457">
    <property type="entry name" value="PPM-type-like_dom_sf"/>
</dbReference>
<evidence type="ECO:0000313" key="3">
    <source>
        <dbReference type="Proteomes" id="UP000306628"/>
    </source>
</evidence>
<evidence type="ECO:0000313" key="2">
    <source>
        <dbReference type="EMBL" id="TMR31613.1"/>
    </source>
</evidence>
<sequence length="311" mass="33553">MTPTRAQEVGYVQRVQRQAGHIQPWRRVVIDIPGPEFEPAPPRLVGGTCPDSECDGWSTPELTLRSASVRGERHRYYRQPRQDATCAVLHEGTGTVVFAVADGLSSATAATVGAAESCRSAVWAIHAQLDEGGPGHDFPAVVSYVVETLRRQAAALLQREDPDLAQVEELVATTLVAGTARSGPDGVELALFRVGDSGAWVLDLTRPWFHPLFAPKTEGDVVASAVFALPRVPRKLEQWFGKLVPGQALLVGTDGFGDPLGDGGGQVGALFAEHLAVPPSPMWLAHLLDFSRETFDDDRTLLALWPRSEGR</sequence>
<feature type="domain" description="PPM-type phosphatase" evidence="1">
    <location>
        <begin position="70"/>
        <end position="261"/>
    </location>
</feature>
<gene>
    <name evidence="2" type="ORF">ETD85_25440</name>
</gene>
<dbReference type="AlphaFoldDB" id="A0A5S4GF56"/>
<dbReference type="OrthoDB" id="491589at2"/>
<comment type="caution">
    <text evidence="2">The sequence shown here is derived from an EMBL/GenBank/DDBJ whole genome shotgun (WGS) entry which is preliminary data.</text>
</comment>
<proteinExistence type="predicted"/>
<dbReference type="EMBL" id="VCKX01000081">
    <property type="protein sequence ID" value="TMR31613.1"/>
    <property type="molecule type" value="Genomic_DNA"/>
</dbReference>
<accession>A0A5S4GF56</accession>
<dbReference type="Pfam" id="PF13672">
    <property type="entry name" value="PP2C_2"/>
    <property type="match status" value="1"/>
</dbReference>